<dbReference type="Proteomes" id="UP000030302">
    <property type="component" value="Chromosome"/>
</dbReference>
<dbReference type="PIRSF" id="PIRSF000443">
    <property type="entry name" value="Homoser_Ac_trans"/>
    <property type="match status" value="1"/>
</dbReference>
<evidence type="ECO:0000313" key="8">
    <source>
        <dbReference type="Proteomes" id="UP000030302"/>
    </source>
</evidence>
<evidence type="ECO:0000256" key="3">
    <source>
        <dbReference type="ARBA" id="ARBA00023315"/>
    </source>
</evidence>
<feature type="signal peptide" evidence="5">
    <location>
        <begin position="1"/>
        <end position="21"/>
    </location>
</feature>
<dbReference type="HOGENOM" id="CLU_065993_0_0_4"/>
<proteinExistence type="predicted"/>
<dbReference type="InterPro" id="IPR029058">
    <property type="entry name" value="AB_hydrolase_fold"/>
</dbReference>
<gene>
    <name evidence="7" type="ORF">LT85_4738</name>
</gene>
<feature type="active site" description="Nucleophile" evidence="4">
    <location>
        <position position="159"/>
    </location>
</feature>
<feature type="chain" id="PRO_5001983616" evidence="5">
    <location>
        <begin position="22"/>
        <end position="357"/>
    </location>
</feature>
<evidence type="ECO:0000256" key="5">
    <source>
        <dbReference type="SAM" id="SignalP"/>
    </source>
</evidence>
<dbReference type="Pfam" id="PF00561">
    <property type="entry name" value="Abhydrolase_1"/>
    <property type="match status" value="1"/>
</dbReference>
<dbReference type="InterPro" id="IPR008220">
    <property type="entry name" value="HAT_MetX-like"/>
</dbReference>
<accession>A0A0A1FH48</accession>
<feature type="active site" evidence="4">
    <location>
        <position position="334"/>
    </location>
</feature>
<keyword evidence="2" id="KW-0486">Methionine biosynthesis</keyword>
<evidence type="ECO:0000256" key="2">
    <source>
        <dbReference type="ARBA" id="ARBA00023167"/>
    </source>
</evidence>
<protein>
    <submittedName>
        <fullName evidence="7">Homoserine O-acetyltransferase</fullName>
        <ecNumber evidence="7">2.3.1.31</ecNumber>
    </submittedName>
</protein>
<keyword evidence="8" id="KW-1185">Reference proteome</keyword>
<dbReference type="RefSeq" id="WP_038493859.1">
    <property type="nucleotide sequence ID" value="NZ_CP009962.1"/>
</dbReference>
<feature type="active site" evidence="4">
    <location>
        <position position="300"/>
    </location>
</feature>
<keyword evidence="2" id="KW-0028">Amino-acid biosynthesis</keyword>
<dbReference type="InterPro" id="IPR000073">
    <property type="entry name" value="AB_hydrolase_1"/>
</dbReference>
<evidence type="ECO:0000259" key="6">
    <source>
        <dbReference type="Pfam" id="PF00561"/>
    </source>
</evidence>
<reference evidence="8" key="1">
    <citation type="journal article" date="2014" name="Soil Biol. Biochem.">
        <title>Structure and function of bacterial communities in ageing soils: Insights from the Mendocino ecological staircase.</title>
        <authorList>
            <person name="Uroz S."/>
            <person name="Tech J.J."/>
            <person name="Sawaya N.A."/>
            <person name="Frey-Klett P."/>
            <person name="Leveau J.H.J."/>
        </authorList>
    </citation>
    <scope>NUCLEOTIDE SEQUENCE [LARGE SCALE GENOMIC DNA]</scope>
    <source>
        <strain evidence="8">Cal35</strain>
    </source>
</reference>
<dbReference type="PANTHER" id="PTHR32268">
    <property type="entry name" value="HOMOSERINE O-ACETYLTRANSFERASE"/>
    <property type="match status" value="1"/>
</dbReference>
<dbReference type="GO" id="GO:0009086">
    <property type="term" value="P:methionine biosynthetic process"/>
    <property type="evidence" value="ECO:0007669"/>
    <property type="project" value="UniProtKB-KW"/>
</dbReference>
<dbReference type="AlphaFoldDB" id="A0A0A1FH48"/>
<keyword evidence="5" id="KW-0732">Signal</keyword>
<dbReference type="EC" id="2.3.1.31" evidence="7"/>
<keyword evidence="3 7" id="KW-0012">Acyltransferase</keyword>
<dbReference type="Gene3D" id="3.40.50.1820">
    <property type="entry name" value="alpha/beta hydrolase"/>
    <property type="match status" value="1"/>
</dbReference>
<evidence type="ECO:0000256" key="4">
    <source>
        <dbReference type="PIRSR" id="PIRSR000443-1"/>
    </source>
</evidence>
<dbReference type="OrthoDB" id="9800754at2"/>
<dbReference type="GO" id="GO:0009092">
    <property type="term" value="P:homoserine metabolic process"/>
    <property type="evidence" value="ECO:0007669"/>
    <property type="project" value="TreeGrafter"/>
</dbReference>
<dbReference type="EMBL" id="CP009962">
    <property type="protein sequence ID" value="AIY43896.1"/>
    <property type="molecule type" value="Genomic_DNA"/>
</dbReference>
<dbReference type="STRING" id="279058.LT85_4738"/>
<dbReference type="NCBIfam" id="NF005071">
    <property type="entry name" value="PRK06489.1"/>
    <property type="match status" value="1"/>
</dbReference>
<evidence type="ECO:0000313" key="7">
    <source>
        <dbReference type="EMBL" id="AIY43896.1"/>
    </source>
</evidence>
<dbReference type="SUPFAM" id="SSF53474">
    <property type="entry name" value="alpha/beta-Hydrolases"/>
    <property type="match status" value="1"/>
</dbReference>
<evidence type="ECO:0000256" key="1">
    <source>
        <dbReference type="ARBA" id="ARBA00022679"/>
    </source>
</evidence>
<feature type="domain" description="AB hydrolase-1" evidence="6">
    <location>
        <begin position="67"/>
        <end position="321"/>
    </location>
</feature>
<dbReference type="PANTHER" id="PTHR32268:SF11">
    <property type="entry name" value="HOMOSERINE O-ACETYLTRANSFERASE"/>
    <property type="match status" value="1"/>
</dbReference>
<keyword evidence="1 7" id="KW-0808">Transferase</keyword>
<sequence>MVHRQLLILFAAFCFSGTALADAPQAVEHDAVFKDFRFASGETLPELRIHYRTFGTPQRDAGGKVSNAVLILHGTGGSGAQFIRPEFSGELFGAGQLLDASRYFLILPDGIGHGNSSKPSDGLRSKFPHYGYRDMVEAQYKLLTETLGVNHLRLVMGTSMGGMQTWMWGEQHPEFMDALMPLASVPSQISGRNRVWRRIIIDAIRNDPQWQGGNYTVQPPSLRTTEQMLFFMSSNAVLRQQQMPDLAQADAALDAAVAISMKTADANDTLYFMDASRDYDPGPLLEKIRAPLIAVNSADDLINPPEIGVLEREVKRVPGARMVMVKQSEVTRGHGTHTVAIVWKPWLRQLLTSTQRD</sequence>
<dbReference type="KEGG" id="care:LT85_4738"/>
<name>A0A0A1FH48_9BURK</name>
<dbReference type="GO" id="GO:0004414">
    <property type="term" value="F:homoserine O-acetyltransferase activity"/>
    <property type="evidence" value="ECO:0007669"/>
    <property type="project" value="UniProtKB-EC"/>
</dbReference>
<organism evidence="7 8">
    <name type="scientific">Collimonas arenae</name>
    <dbReference type="NCBI Taxonomy" id="279058"/>
    <lineage>
        <taxon>Bacteria</taxon>
        <taxon>Pseudomonadati</taxon>
        <taxon>Pseudomonadota</taxon>
        <taxon>Betaproteobacteria</taxon>
        <taxon>Burkholderiales</taxon>
        <taxon>Oxalobacteraceae</taxon>
        <taxon>Collimonas</taxon>
    </lineage>
</organism>